<keyword evidence="1" id="KW-1133">Transmembrane helix</keyword>
<dbReference type="OrthoDB" id="8194758at2759"/>
<comment type="caution">
    <text evidence="2">The sequence shown here is derived from an EMBL/GenBank/DDBJ whole genome shotgun (WGS) entry which is preliminary data.</text>
</comment>
<protein>
    <submittedName>
        <fullName evidence="2">Uncharacterized protein</fullName>
    </submittedName>
</protein>
<proteinExistence type="predicted"/>
<evidence type="ECO:0000313" key="3">
    <source>
        <dbReference type="Proteomes" id="UP000235965"/>
    </source>
</evidence>
<gene>
    <name evidence="2" type="ORF">B7P43_G01373</name>
</gene>
<feature type="transmembrane region" description="Helical" evidence="1">
    <location>
        <begin position="51"/>
        <end position="71"/>
    </location>
</feature>
<accession>A0A2J7PRC7</accession>
<reference evidence="2 3" key="1">
    <citation type="submission" date="2017-12" db="EMBL/GenBank/DDBJ databases">
        <title>Hemimetabolous genomes reveal molecular basis of termite eusociality.</title>
        <authorList>
            <person name="Harrison M.C."/>
            <person name="Jongepier E."/>
            <person name="Robertson H.M."/>
            <person name="Arning N."/>
            <person name="Bitard-Feildel T."/>
            <person name="Chao H."/>
            <person name="Childers C.P."/>
            <person name="Dinh H."/>
            <person name="Doddapaneni H."/>
            <person name="Dugan S."/>
            <person name="Gowin J."/>
            <person name="Greiner C."/>
            <person name="Han Y."/>
            <person name="Hu H."/>
            <person name="Hughes D.S.T."/>
            <person name="Huylmans A.-K."/>
            <person name="Kemena C."/>
            <person name="Kremer L.P.M."/>
            <person name="Lee S.L."/>
            <person name="Lopez-Ezquerra A."/>
            <person name="Mallet L."/>
            <person name="Monroy-Kuhn J.M."/>
            <person name="Moser A."/>
            <person name="Murali S.C."/>
            <person name="Muzny D.M."/>
            <person name="Otani S."/>
            <person name="Piulachs M.-D."/>
            <person name="Poelchau M."/>
            <person name="Qu J."/>
            <person name="Schaub F."/>
            <person name="Wada-Katsumata A."/>
            <person name="Worley K.C."/>
            <person name="Xie Q."/>
            <person name="Ylla G."/>
            <person name="Poulsen M."/>
            <person name="Gibbs R.A."/>
            <person name="Schal C."/>
            <person name="Richards S."/>
            <person name="Belles X."/>
            <person name="Korb J."/>
            <person name="Bornberg-Bauer E."/>
        </authorList>
    </citation>
    <scope>NUCLEOTIDE SEQUENCE [LARGE SCALE GENOMIC DNA]</scope>
    <source>
        <tissue evidence="2">Whole body</tissue>
    </source>
</reference>
<keyword evidence="3" id="KW-1185">Reference proteome</keyword>
<dbReference type="AlphaFoldDB" id="A0A2J7PRC7"/>
<sequence>MSFLQKLCIFTFIGLFIFFTDVHFANAASVLKNGTHHGRQILQANFWKEPRISAIMNIRFLFPMGLILIVLSQVSTSGLKKKCNCGLKTGGADACGCQNVVVRPPPPQKLPISSVHEIEDSKLKLGSSGELYHYDDNLYVQPATVPKYISSPYHKLDPSYNFDKAELLYPYSPLYSKSRVPLMIPEFDVYDIENLSDYGEEENAYLYSDHLPAAPADAVSLNLAYELARRAGTAIAEEGLNFGPRTIPVNAAATKARKYVPEER</sequence>
<name>A0A2J7PRC7_9NEOP</name>
<feature type="non-terminal residue" evidence="2">
    <location>
        <position position="264"/>
    </location>
</feature>
<dbReference type="EMBL" id="NEVH01022362">
    <property type="protein sequence ID" value="PNF18891.1"/>
    <property type="molecule type" value="Genomic_DNA"/>
</dbReference>
<dbReference type="Proteomes" id="UP000235965">
    <property type="component" value="Unassembled WGS sequence"/>
</dbReference>
<evidence type="ECO:0000256" key="1">
    <source>
        <dbReference type="SAM" id="Phobius"/>
    </source>
</evidence>
<keyword evidence="1" id="KW-0812">Transmembrane</keyword>
<evidence type="ECO:0000313" key="2">
    <source>
        <dbReference type="EMBL" id="PNF18891.1"/>
    </source>
</evidence>
<keyword evidence="1" id="KW-0472">Membrane</keyword>
<organism evidence="2 3">
    <name type="scientific">Cryptotermes secundus</name>
    <dbReference type="NCBI Taxonomy" id="105785"/>
    <lineage>
        <taxon>Eukaryota</taxon>
        <taxon>Metazoa</taxon>
        <taxon>Ecdysozoa</taxon>
        <taxon>Arthropoda</taxon>
        <taxon>Hexapoda</taxon>
        <taxon>Insecta</taxon>
        <taxon>Pterygota</taxon>
        <taxon>Neoptera</taxon>
        <taxon>Polyneoptera</taxon>
        <taxon>Dictyoptera</taxon>
        <taxon>Blattodea</taxon>
        <taxon>Blattoidea</taxon>
        <taxon>Termitoidae</taxon>
        <taxon>Kalotermitidae</taxon>
        <taxon>Cryptotermitinae</taxon>
        <taxon>Cryptotermes</taxon>
    </lineage>
</organism>